<dbReference type="Proteomes" id="UP000828941">
    <property type="component" value="Chromosome 6"/>
</dbReference>
<gene>
    <name evidence="1" type="ORF">L6164_014523</name>
</gene>
<reference evidence="1 2" key="1">
    <citation type="journal article" date="2022" name="DNA Res.">
        <title>Chromosomal-level genome assembly of the orchid tree Bauhinia variegata (Leguminosae; Cercidoideae) supports the allotetraploid origin hypothesis of Bauhinia.</title>
        <authorList>
            <person name="Zhong Y."/>
            <person name="Chen Y."/>
            <person name="Zheng D."/>
            <person name="Pang J."/>
            <person name="Liu Y."/>
            <person name="Luo S."/>
            <person name="Meng S."/>
            <person name="Qian L."/>
            <person name="Wei D."/>
            <person name="Dai S."/>
            <person name="Zhou R."/>
        </authorList>
    </citation>
    <scope>NUCLEOTIDE SEQUENCE [LARGE SCALE GENOMIC DNA]</scope>
    <source>
        <strain evidence="1">BV-YZ2020</strain>
    </source>
</reference>
<organism evidence="1 2">
    <name type="scientific">Bauhinia variegata</name>
    <name type="common">Purple orchid tree</name>
    <name type="synonym">Phanera variegata</name>
    <dbReference type="NCBI Taxonomy" id="167791"/>
    <lineage>
        <taxon>Eukaryota</taxon>
        <taxon>Viridiplantae</taxon>
        <taxon>Streptophyta</taxon>
        <taxon>Embryophyta</taxon>
        <taxon>Tracheophyta</taxon>
        <taxon>Spermatophyta</taxon>
        <taxon>Magnoliopsida</taxon>
        <taxon>eudicotyledons</taxon>
        <taxon>Gunneridae</taxon>
        <taxon>Pentapetalae</taxon>
        <taxon>rosids</taxon>
        <taxon>fabids</taxon>
        <taxon>Fabales</taxon>
        <taxon>Fabaceae</taxon>
        <taxon>Cercidoideae</taxon>
        <taxon>Cercideae</taxon>
        <taxon>Bauhiniinae</taxon>
        <taxon>Bauhinia</taxon>
    </lineage>
</organism>
<evidence type="ECO:0000313" key="2">
    <source>
        <dbReference type="Proteomes" id="UP000828941"/>
    </source>
</evidence>
<name>A0ACB9NJ21_BAUVA</name>
<sequence length="434" mass="47687">MNHSSVQMYPVPPSSLTTLPTLYPQQSYSSTPLFLTFPQPQLPSMLSDQPLYPPGVDPYGNSALYAGYETQTKDSQDPNGVSQNWIVTQTEPISYGAVIQSSHETSVASTSLHATWKDNTTQYFTNDTTVLSPNQTRVTKSMRCEVCKIDCNSKDAFEKHISGKKHKKNLQSETNPTSTVSSQTSHASLQSQMSSFYGQMLFGTAGKELESKKRKDTSSGAVVDSVRFCTICNIVCTSQDVFSKHLAGKKHAAKVGLTSHNMIGPHRAAFQRYGIGYIPKRVKIVQSVWCEVCKLSCNSKDVYITHLTGKKHLKNQEKLSISENDAGDSNNAANALQHTRTPIIGPQEKPDADKQEGMDSQKSQKAVTSDAQEKDLETKKLKLVESGAAANAVRWCNLCNVVCNNETVLNFHLAGKKHATMVKKQAESIRVTTA</sequence>
<proteinExistence type="predicted"/>
<evidence type="ECO:0000313" key="1">
    <source>
        <dbReference type="EMBL" id="KAI4335927.1"/>
    </source>
</evidence>
<comment type="caution">
    <text evidence="1">The sequence shown here is derived from an EMBL/GenBank/DDBJ whole genome shotgun (WGS) entry which is preliminary data.</text>
</comment>
<keyword evidence="2" id="KW-1185">Reference proteome</keyword>
<protein>
    <submittedName>
        <fullName evidence="1">Uncharacterized protein</fullName>
    </submittedName>
</protein>
<dbReference type="EMBL" id="CM039431">
    <property type="protein sequence ID" value="KAI4335927.1"/>
    <property type="molecule type" value="Genomic_DNA"/>
</dbReference>
<accession>A0ACB9NJ21</accession>